<accession>A0A1M6P2Q9</accession>
<proteinExistence type="predicted"/>
<gene>
    <name evidence="1" type="ORF">SAMN05216369_0045</name>
</gene>
<protein>
    <submittedName>
        <fullName evidence="1">Uncharacterized protein</fullName>
    </submittedName>
</protein>
<evidence type="ECO:0000313" key="1">
    <source>
        <dbReference type="EMBL" id="SHK02255.1"/>
    </source>
</evidence>
<name>A0A1M6P2Q9_9GAMM</name>
<keyword evidence="2" id="KW-1185">Reference proteome</keyword>
<sequence length="67" mass="7197">MGSVLGIKKASPETGLKSAAVGLPLCGEIFYEVEVGSSNWDFHIWRTPQATAGFAYTHWAQLAIEAS</sequence>
<organism evidence="1 2">
    <name type="scientific">Marinobacter antarcticus</name>
    <dbReference type="NCBI Taxonomy" id="564117"/>
    <lineage>
        <taxon>Bacteria</taxon>
        <taxon>Pseudomonadati</taxon>
        <taxon>Pseudomonadota</taxon>
        <taxon>Gammaproteobacteria</taxon>
        <taxon>Pseudomonadales</taxon>
        <taxon>Marinobacteraceae</taxon>
        <taxon>Marinobacter</taxon>
    </lineage>
</organism>
<dbReference type="STRING" id="564117.SAMN05216369_0045"/>
<evidence type="ECO:0000313" key="2">
    <source>
        <dbReference type="Proteomes" id="UP000184497"/>
    </source>
</evidence>
<dbReference type="Proteomes" id="UP000184497">
    <property type="component" value="Unassembled WGS sequence"/>
</dbReference>
<dbReference type="AlphaFoldDB" id="A0A1M6P2Q9"/>
<reference evidence="2" key="1">
    <citation type="submission" date="2016-11" db="EMBL/GenBank/DDBJ databases">
        <authorList>
            <person name="Varghese N."/>
            <person name="Submissions S."/>
        </authorList>
    </citation>
    <scope>NUCLEOTIDE SEQUENCE [LARGE SCALE GENOMIC DNA]</scope>
    <source>
        <strain evidence="2">CGMCC 1.10835</strain>
    </source>
</reference>
<dbReference type="EMBL" id="FRAQ01000001">
    <property type="protein sequence ID" value="SHK02255.1"/>
    <property type="molecule type" value="Genomic_DNA"/>
</dbReference>